<keyword evidence="1" id="KW-0812">Transmembrane</keyword>
<name>A0ABM8S770_9BURK</name>
<dbReference type="Proteomes" id="UP000673821">
    <property type="component" value="Unassembled WGS sequence"/>
</dbReference>
<evidence type="ECO:0000256" key="1">
    <source>
        <dbReference type="SAM" id="Phobius"/>
    </source>
</evidence>
<keyword evidence="1" id="KW-1133">Transmembrane helix</keyword>
<organism evidence="2 3">
    <name type="scientific">Paraburkholderia nemoris</name>
    <dbReference type="NCBI Taxonomy" id="2793076"/>
    <lineage>
        <taxon>Bacteria</taxon>
        <taxon>Pseudomonadati</taxon>
        <taxon>Pseudomonadota</taxon>
        <taxon>Betaproteobacteria</taxon>
        <taxon>Burkholderiales</taxon>
        <taxon>Burkholderiaceae</taxon>
        <taxon>Paraburkholderia</taxon>
    </lineage>
</organism>
<accession>A0ABM8S770</accession>
<keyword evidence="1" id="KW-0472">Membrane</keyword>
<reference evidence="2 3" key="1">
    <citation type="submission" date="2021-02" db="EMBL/GenBank/DDBJ databases">
        <authorList>
            <person name="Vanwijnsberghe S."/>
        </authorList>
    </citation>
    <scope>NUCLEOTIDE SEQUENCE [LARGE SCALE GENOMIC DNA]</scope>
    <source>
        <strain evidence="2 3">R-69776</strain>
    </source>
</reference>
<evidence type="ECO:0000313" key="3">
    <source>
        <dbReference type="Proteomes" id="UP000673821"/>
    </source>
</evidence>
<protein>
    <submittedName>
        <fullName evidence="2">Uncharacterized protein</fullName>
    </submittedName>
</protein>
<sequence length="42" mass="4459">MIAAPRWVACVALGGLPALLGFDWLFCLFCAFVCALAVLAFP</sequence>
<feature type="transmembrane region" description="Helical" evidence="1">
    <location>
        <begin position="22"/>
        <end position="41"/>
    </location>
</feature>
<proteinExistence type="predicted"/>
<keyword evidence="3" id="KW-1185">Reference proteome</keyword>
<comment type="caution">
    <text evidence="2">The sequence shown here is derived from an EMBL/GenBank/DDBJ whole genome shotgun (WGS) entry which is preliminary data.</text>
</comment>
<evidence type="ECO:0000313" key="2">
    <source>
        <dbReference type="EMBL" id="CAE6792845.1"/>
    </source>
</evidence>
<dbReference type="EMBL" id="CAJNBH010000015">
    <property type="protein sequence ID" value="CAE6792845.1"/>
    <property type="molecule type" value="Genomic_DNA"/>
</dbReference>
<gene>
    <name evidence="2" type="ORF">R69776_04839</name>
</gene>